<dbReference type="EMBL" id="CZPZ01000036">
    <property type="protein sequence ID" value="CUS39844.1"/>
    <property type="molecule type" value="Genomic_DNA"/>
</dbReference>
<evidence type="ECO:0000313" key="3">
    <source>
        <dbReference type="EMBL" id="CUS39844.1"/>
    </source>
</evidence>
<dbReference type="GO" id="GO:0016491">
    <property type="term" value="F:oxidoreductase activity"/>
    <property type="evidence" value="ECO:0007669"/>
    <property type="project" value="InterPro"/>
</dbReference>
<accession>A0A0S4LV08</accession>
<dbReference type="Proteomes" id="UP000198736">
    <property type="component" value="Unassembled WGS sequence"/>
</dbReference>
<dbReference type="InterPro" id="IPR042298">
    <property type="entry name" value="P-CP_red_C"/>
</dbReference>
<organism evidence="3 4">
    <name type="scientific">Candidatus Nitrospira nitrificans</name>
    <dbReference type="NCBI Taxonomy" id="1742973"/>
    <lineage>
        <taxon>Bacteria</taxon>
        <taxon>Pseudomonadati</taxon>
        <taxon>Nitrospirota</taxon>
        <taxon>Nitrospiria</taxon>
        <taxon>Nitrospirales</taxon>
        <taxon>Nitrospiraceae</taxon>
        <taxon>Nitrospira</taxon>
    </lineage>
</organism>
<reference evidence="4" key="1">
    <citation type="submission" date="2015-10" db="EMBL/GenBank/DDBJ databases">
        <authorList>
            <person name="Luecker S."/>
            <person name="Luecker S."/>
        </authorList>
    </citation>
    <scope>NUCLEOTIDE SEQUENCE [LARGE SCALE GENOMIC DNA]</scope>
</reference>
<dbReference type="Gene3D" id="1.10.8.550">
    <property type="entry name" value="Proto-chlorophyllide reductase 57 kD subunit B"/>
    <property type="match status" value="2"/>
</dbReference>
<dbReference type="AlphaFoldDB" id="A0A0S4LV08"/>
<evidence type="ECO:0000256" key="1">
    <source>
        <dbReference type="SAM" id="MobiDB-lite"/>
    </source>
</evidence>
<dbReference type="OrthoDB" id="9791953at2"/>
<dbReference type="GO" id="GO:0015979">
    <property type="term" value="P:photosynthesis"/>
    <property type="evidence" value="ECO:0007669"/>
    <property type="project" value="InterPro"/>
</dbReference>
<protein>
    <recommendedName>
        <fullName evidence="2">Light-independent protochlorophyllide reductase subunit B-like C-terminal domain-containing protein</fullName>
    </recommendedName>
</protein>
<sequence length="181" mass="20369">MLTCGCGRWMHAEGIEERAVESGVPQWFIRSECRGCGLKVGVDVPEEQDQGLVDRLLWTDEALHRLDRMLPFVAGLVREEVEQTIRRQGRRVVTYETLLRPRTGERIEWDPEAEQRLGRVPAPVRAMAKIELERTAADRGLARITVSLMEEIKAKYFGMGSGKPASPAQPASTSLRGEREA</sequence>
<gene>
    <name evidence="3" type="ORF">COMA2_90020</name>
</gene>
<name>A0A0S4LV08_9BACT</name>
<dbReference type="STRING" id="1742973.COMA2_90020"/>
<dbReference type="RefSeq" id="WP_090902227.1">
    <property type="nucleotide sequence ID" value="NZ_CZPZ01000036.1"/>
</dbReference>
<feature type="region of interest" description="Disordered" evidence="1">
    <location>
        <begin position="159"/>
        <end position="181"/>
    </location>
</feature>
<keyword evidence="4" id="KW-1185">Reference proteome</keyword>
<dbReference type="Pfam" id="PF08369">
    <property type="entry name" value="PCP_red"/>
    <property type="match status" value="1"/>
</dbReference>
<evidence type="ECO:0000313" key="4">
    <source>
        <dbReference type="Proteomes" id="UP000198736"/>
    </source>
</evidence>
<dbReference type="GO" id="GO:0015995">
    <property type="term" value="P:chlorophyll biosynthetic process"/>
    <property type="evidence" value="ECO:0007669"/>
    <property type="project" value="InterPro"/>
</dbReference>
<evidence type="ECO:0000259" key="2">
    <source>
        <dbReference type="Pfam" id="PF08369"/>
    </source>
</evidence>
<dbReference type="InterPro" id="IPR013580">
    <property type="entry name" value="LI-POR_suB-like_C"/>
</dbReference>
<feature type="domain" description="Light-independent protochlorophyllide reductase subunit B-like C-terminal" evidence="2">
    <location>
        <begin position="109"/>
        <end position="153"/>
    </location>
</feature>
<proteinExistence type="predicted"/>